<dbReference type="AlphaFoldDB" id="A0AAQ3K842"/>
<proteinExistence type="predicted"/>
<keyword evidence="3" id="KW-1185">Reference proteome</keyword>
<feature type="compositionally biased region" description="Basic and acidic residues" evidence="1">
    <location>
        <begin position="1"/>
        <end position="17"/>
    </location>
</feature>
<evidence type="ECO:0000256" key="1">
    <source>
        <dbReference type="SAM" id="MobiDB-lite"/>
    </source>
</evidence>
<evidence type="ECO:0000313" key="2">
    <source>
        <dbReference type="EMBL" id="WOL02735.1"/>
    </source>
</evidence>
<organism evidence="2 3">
    <name type="scientific">Canna indica</name>
    <name type="common">Indian-shot</name>
    <dbReference type="NCBI Taxonomy" id="4628"/>
    <lineage>
        <taxon>Eukaryota</taxon>
        <taxon>Viridiplantae</taxon>
        <taxon>Streptophyta</taxon>
        <taxon>Embryophyta</taxon>
        <taxon>Tracheophyta</taxon>
        <taxon>Spermatophyta</taxon>
        <taxon>Magnoliopsida</taxon>
        <taxon>Liliopsida</taxon>
        <taxon>Zingiberales</taxon>
        <taxon>Cannaceae</taxon>
        <taxon>Canna</taxon>
    </lineage>
</organism>
<name>A0AAQ3K842_9LILI</name>
<gene>
    <name evidence="2" type="ORF">Cni_G11454</name>
</gene>
<accession>A0AAQ3K842</accession>
<dbReference type="EMBL" id="CP136892">
    <property type="protein sequence ID" value="WOL02735.1"/>
    <property type="molecule type" value="Genomic_DNA"/>
</dbReference>
<feature type="region of interest" description="Disordered" evidence="1">
    <location>
        <begin position="104"/>
        <end position="165"/>
    </location>
</feature>
<feature type="region of interest" description="Disordered" evidence="1">
    <location>
        <begin position="1"/>
        <end position="50"/>
    </location>
</feature>
<evidence type="ECO:0000313" key="3">
    <source>
        <dbReference type="Proteomes" id="UP001327560"/>
    </source>
</evidence>
<dbReference type="Proteomes" id="UP001327560">
    <property type="component" value="Chromosome 3"/>
</dbReference>
<feature type="compositionally biased region" description="Polar residues" evidence="1">
    <location>
        <begin position="140"/>
        <end position="149"/>
    </location>
</feature>
<reference evidence="2 3" key="1">
    <citation type="submission" date="2023-10" db="EMBL/GenBank/DDBJ databases">
        <title>Chromosome-scale genome assembly provides insights into flower coloration mechanisms of Canna indica.</title>
        <authorList>
            <person name="Li C."/>
        </authorList>
    </citation>
    <scope>NUCLEOTIDE SEQUENCE [LARGE SCALE GENOMIC DNA]</scope>
    <source>
        <tissue evidence="2">Flower</tissue>
    </source>
</reference>
<protein>
    <submittedName>
        <fullName evidence="2">Uncharacterized protein</fullName>
    </submittedName>
</protein>
<feature type="compositionally biased region" description="Acidic residues" evidence="1">
    <location>
        <begin position="34"/>
        <end position="44"/>
    </location>
</feature>
<sequence>MIKDDKINAIIDPKEGTENDAADLDGGGDGAPVDTEEGAPEDTEEGRGKRQRLGYVDAKVRTLLEDLAQAAHLLLHHLLQIRAALAFRLRRTLPILHIREAVRQVQQRRGAVHGGSRRSDRRSPRAAHLRTQPQQQQQQHGNPSASHCRQFQAPEASDYEERKRVRIMMKGAGRVLHSLQKATGVGKNQN</sequence>